<keyword evidence="4" id="KW-1185">Reference proteome</keyword>
<dbReference type="PROSITE" id="PS50800">
    <property type="entry name" value="SAP"/>
    <property type="match status" value="1"/>
</dbReference>
<evidence type="ECO:0000256" key="1">
    <source>
        <dbReference type="SAM" id="MobiDB-lite"/>
    </source>
</evidence>
<dbReference type="HOGENOM" id="CLU_014901_0_0_1"/>
<dbReference type="OrthoDB" id="5348404at2759"/>
<name>W1NWH5_AMBTC</name>
<dbReference type="Pfam" id="PF16294">
    <property type="entry name" value="RSB_motif"/>
    <property type="match status" value="1"/>
</dbReference>
<protein>
    <recommendedName>
        <fullName evidence="2">SAP domain-containing protein</fullName>
    </recommendedName>
</protein>
<reference evidence="4" key="1">
    <citation type="journal article" date="2013" name="Science">
        <title>The Amborella genome and the evolution of flowering plants.</title>
        <authorList>
            <consortium name="Amborella Genome Project"/>
        </authorList>
    </citation>
    <scope>NUCLEOTIDE SEQUENCE [LARGE SCALE GENOMIC DNA]</scope>
</reference>
<dbReference type="Gramene" id="ERM99039">
    <property type="protein sequence ID" value="ERM99039"/>
    <property type="gene ID" value="AMTR_s00101p00067890"/>
</dbReference>
<evidence type="ECO:0000313" key="3">
    <source>
        <dbReference type="EMBL" id="ERM99039.1"/>
    </source>
</evidence>
<dbReference type="SUPFAM" id="SSF54928">
    <property type="entry name" value="RNA-binding domain, RBD"/>
    <property type="match status" value="1"/>
</dbReference>
<proteinExistence type="predicted"/>
<evidence type="ECO:0000313" key="4">
    <source>
        <dbReference type="Proteomes" id="UP000017836"/>
    </source>
</evidence>
<dbReference type="Pfam" id="PF02037">
    <property type="entry name" value="SAP"/>
    <property type="match status" value="1"/>
</dbReference>
<dbReference type="CDD" id="cd12432">
    <property type="entry name" value="RRM_ACINU"/>
    <property type="match status" value="1"/>
</dbReference>
<sequence length="731" mass="80535">MSAESPSLGGRPLEQWKVTELKDELKSRKITTKGLKEDLIRRLEQAILDDQKNAMGNGINPEGEVEISCGAAEVNNEGLENKEEASSFEAESSEKVNENDGKTDPDGSINQGESDMVPVTIERSSQVIDKPPLDEKAPVIEDSGQVHQEVPSHVDAIKEDGPKDNIREGEPKFAEGPTADVKESNLSKPINDVPKKVSQVVEFPLNSDSLCNDSVAIRDTTELKDNLNADNVNLESEFVKPGLVPPSPGAVESSVGDLDLSRDHVQAEEQSNVDEIKDDHVMDIDLTKEQSTIDEVKDDNVMKADFTKENNVRIAGSSNNPPLGENLREEYLDKNLLESKNVDVILKEEDEKKDVVMLEPLRAKEENVPDVMAVEPPVKMADGSNNSVLIGDKRKKEDQEEEVTPEPTKRLRRWNSGNEAVISPRSGKVQREPLKVNEVSQGSPTKPQNLDALTPREKPRTPKPLLSRSDSSVSEDAPKERVVPPPQRSPTTSLRIDRFLRPFTLKAVQELLAKTGTFCSFWMDHIKTHCYVTYSSVEEAVETRNALYNLQWPPNGGRLLTAEFVEPEDVSVRAKGELQSQPSTPSNNHPIPQTTPVGVVPNTKTAPIKGPQVTEELPPPPPLPPHLGQKLTSSSLPPPPPRPPVSHPLERLPPPPPLSQRPHAQERLVPPPPPRKPEPPPPTLDDLFKKTKATPRIYYLPLSDEQVAAKLAAREHGGRGRNITSGGRARN</sequence>
<evidence type="ECO:0000259" key="2">
    <source>
        <dbReference type="PROSITE" id="PS50800"/>
    </source>
</evidence>
<dbReference type="PANTHER" id="PTHR47031:SF3">
    <property type="entry name" value="SAP DOMAIN-CONTAINING PROTEIN"/>
    <property type="match status" value="1"/>
</dbReference>
<accession>W1NWH5</accession>
<feature type="compositionally biased region" description="Polar residues" evidence="1">
    <location>
        <begin position="578"/>
        <end position="596"/>
    </location>
</feature>
<dbReference type="InterPro" id="IPR003034">
    <property type="entry name" value="SAP_dom"/>
</dbReference>
<feature type="region of interest" description="Disordered" evidence="1">
    <location>
        <begin position="368"/>
        <end position="491"/>
    </location>
</feature>
<dbReference type="PANTHER" id="PTHR47031">
    <property type="entry name" value="SAP DNA-BINDING DOMAIN-CONTAINING PROTEIN"/>
    <property type="match status" value="1"/>
</dbReference>
<feature type="domain" description="SAP" evidence="2">
    <location>
        <begin position="13"/>
        <end position="47"/>
    </location>
</feature>
<feature type="compositionally biased region" description="Pro residues" evidence="1">
    <location>
        <begin position="636"/>
        <end position="659"/>
    </location>
</feature>
<dbReference type="Proteomes" id="UP000017836">
    <property type="component" value="Unassembled WGS sequence"/>
</dbReference>
<dbReference type="InterPro" id="IPR034257">
    <property type="entry name" value="Acinus_RRM"/>
</dbReference>
<dbReference type="AlphaFoldDB" id="W1NWH5"/>
<organism evidence="3 4">
    <name type="scientific">Amborella trichopoda</name>
    <dbReference type="NCBI Taxonomy" id="13333"/>
    <lineage>
        <taxon>Eukaryota</taxon>
        <taxon>Viridiplantae</taxon>
        <taxon>Streptophyta</taxon>
        <taxon>Embryophyta</taxon>
        <taxon>Tracheophyta</taxon>
        <taxon>Spermatophyta</taxon>
        <taxon>Magnoliopsida</taxon>
        <taxon>Amborellales</taxon>
        <taxon>Amborellaceae</taxon>
        <taxon>Amborella</taxon>
    </lineage>
</organism>
<dbReference type="SMART" id="SM00513">
    <property type="entry name" value="SAP"/>
    <property type="match status" value="1"/>
</dbReference>
<feature type="compositionally biased region" description="Basic and acidic residues" evidence="1">
    <location>
        <begin position="150"/>
        <end position="173"/>
    </location>
</feature>
<feature type="compositionally biased region" description="Polar residues" evidence="1">
    <location>
        <begin position="438"/>
        <end position="448"/>
    </location>
</feature>
<dbReference type="Gene3D" id="1.10.720.30">
    <property type="entry name" value="SAP domain"/>
    <property type="match status" value="1"/>
</dbReference>
<dbReference type="OMA" id="TNTHENA"/>
<feature type="compositionally biased region" description="Pro residues" evidence="1">
    <location>
        <begin position="669"/>
        <end position="683"/>
    </location>
</feature>
<dbReference type="InterPro" id="IPR035979">
    <property type="entry name" value="RBD_domain_sf"/>
</dbReference>
<dbReference type="STRING" id="13333.W1NWH5"/>
<feature type="compositionally biased region" description="Basic and acidic residues" evidence="1">
    <location>
        <begin position="92"/>
        <end position="105"/>
    </location>
</feature>
<feature type="region of interest" description="Disordered" evidence="1">
    <location>
        <begin position="574"/>
        <end position="690"/>
    </location>
</feature>
<dbReference type="GO" id="GO:0003676">
    <property type="term" value="F:nucleic acid binding"/>
    <property type="evidence" value="ECO:0007669"/>
    <property type="project" value="InterPro"/>
</dbReference>
<dbReference type="eggNOG" id="KOG2416">
    <property type="taxonomic scope" value="Eukaryota"/>
</dbReference>
<dbReference type="KEGG" id="atr:18427065"/>
<dbReference type="EMBL" id="KI395058">
    <property type="protein sequence ID" value="ERM99039.1"/>
    <property type="molecule type" value="Genomic_DNA"/>
</dbReference>
<dbReference type="InterPro" id="IPR032552">
    <property type="entry name" value="RSB_motif"/>
</dbReference>
<dbReference type="InterPro" id="IPR036361">
    <property type="entry name" value="SAP_dom_sf"/>
</dbReference>
<dbReference type="SUPFAM" id="SSF68906">
    <property type="entry name" value="SAP domain"/>
    <property type="match status" value="1"/>
</dbReference>
<feature type="region of interest" description="Disordered" evidence="1">
    <location>
        <begin position="68"/>
        <end position="190"/>
    </location>
</feature>
<gene>
    <name evidence="3" type="ORF">AMTR_s00101p00067890</name>
</gene>